<reference evidence="2 3" key="1">
    <citation type="submission" date="2013-07" db="EMBL/GenBank/DDBJ databases">
        <title>The Genome Sequence of Kwoniella mangroviensis CBS10435.</title>
        <authorList>
            <consortium name="The Broad Institute Genome Sequencing Platform"/>
            <person name="Cuomo C."/>
            <person name="Litvintseva A."/>
            <person name="Chen Y."/>
            <person name="Heitman J."/>
            <person name="Sun S."/>
            <person name="Springer D."/>
            <person name="Dromer F."/>
            <person name="Young S.K."/>
            <person name="Zeng Q."/>
            <person name="Gargeya S."/>
            <person name="Fitzgerald M."/>
            <person name="Abouelleil A."/>
            <person name="Alvarado L."/>
            <person name="Berlin A.M."/>
            <person name="Chapman S.B."/>
            <person name="Dewar J."/>
            <person name="Goldberg J."/>
            <person name="Griggs A."/>
            <person name="Gujja S."/>
            <person name="Hansen M."/>
            <person name="Howarth C."/>
            <person name="Imamovic A."/>
            <person name="Larimer J."/>
            <person name="McCowan C."/>
            <person name="Murphy C."/>
            <person name="Pearson M."/>
            <person name="Priest M."/>
            <person name="Roberts A."/>
            <person name="Saif S."/>
            <person name="Shea T."/>
            <person name="Sykes S."/>
            <person name="Wortman J."/>
            <person name="Nusbaum C."/>
            <person name="Birren B."/>
        </authorList>
    </citation>
    <scope>NUCLEOTIDE SEQUENCE [LARGE SCALE GENOMIC DNA]</scope>
    <source>
        <strain evidence="2 3">CBS 10435</strain>
    </source>
</reference>
<proteinExistence type="predicted"/>
<keyword evidence="3" id="KW-1185">Reference proteome</keyword>
<sequence>MSGINNNVNYRHVMHEALYGWDRPSQREATGMMDELVDLLSPEVNDGLEGIRKEWREISDNCQDARNESVKLDARRKKWMEIYERTHDLSEDERTLLRAIHECSKPDRLSYKSRFMEGMNLNPTTEKTDERTKAVRSAWSTIQEDADGDKVTNRERRKRWWDVVGSKDERRTNHGHQLEKLHSQNTSHITERANDSSRSILAGNIKLYKSGLRVLTRTRSGPDEDDPIYSETLILPGQSEDENDKSEYRKYVEERIQNAIYIDTKSDGEKAVQDVDEILSNGQNGNSENIDDLRSLWSTVSGYGTEKRYDARTRQKRWRGHMRVVDSALTSEAEQQTITIAKGTNSSLFEAEVTNNTDEEDEKSTKERLGEIIKKFGKEWTIAQASSASTSGSVNVDTSTSLGDAGTSAVSGGSLITAQA</sequence>
<dbReference type="OrthoDB" id="10593186at2759"/>
<evidence type="ECO:0000313" key="2">
    <source>
        <dbReference type="EMBL" id="OCF61680.1"/>
    </source>
</evidence>
<evidence type="ECO:0000313" key="3">
    <source>
        <dbReference type="Proteomes" id="UP000092583"/>
    </source>
</evidence>
<feature type="region of interest" description="Disordered" evidence="1">
    <location>
        <begin position="384"/>
        <end position="420"/>
    </location>
</feature>
<accession>A0A1B9J1L5</accession>
<protein>
    <submittedName>
        <fullName evidence="2">Uncharacterized protein</fullName>
    </submittedName>
</protein>
<organism evidence="2 3">
    <name type="scientific">Kwoniella mangroviensis CBS 10435</name>
    <dbReference type="NCBI Taxonomy" id="1331196"/>
    <lineage>
        <taxon>Eukaryota</taxon>
        <taxon>Fungi</taxon>
        <taxon>Dikarya</taxon>
        <taxon>Basidiomycota</taxon>
        <taxon>Agaricomycotina</taxon>
        <taxon>Tremellomycetes</taxon>
        <taxon>Tremellales</taxon>
        <taxon>Cryptococcaceae</taxon>
        <taxon>Kwoniella</taxon>
    </lineage>
</organism>
<dbReference type="Proteomes" id="UP000092583">
    <property type="component" value="Unassembled WGS sequence"/>
</dbReference>
<evidence type="ECO:0000256" key="1">
    <source>
        <dbReference type="SAM" id="MobiDB-lite"/>
    </source>
</evidence>
<gene>
    <name evidence="2" type="ORF">L486_01338</name>
</gene>
<name>A0A1B9J1L5_9TREE</name>
<dbReference type="AlphaFoldDB" id="A0A1B9J1L5"/>
<dbReference type="EMBL" id="KI669459">
    <property type="protein sequence ID" value="OCF61680.1"/>
    <property type="molecule type" value="Genomic_DNA"/>
</dbReference>
<reference evidence="3" key="2">
    <citation type="submission" date="2013-12" db="EMBL/GenBank/DDBJ databases">
        <title>Evolution of pathogenesis and genome organization in the Tremellales.</title>
        <authorList>
            <person name="Cuomo C."/>
            <person name="Litvintseva A."/>
            <person name="Heitman J."/>
            <person name="Chen Y."/>
            <person name="Sun S."/>
            <person name="Springer D."/>
            <person name="Dromer F."/>
            <person name="Young S."/>
            <person name="Zeng Q."/>
            <person name="Chapman S."/>
            <person name="Gujja S."/>
            <person name="Saif S."/>
            <person name="Birren B."/>
        </authorList>
    </citation>
    <scope>NUCLEOTIDE SEQUENCE [LARGE SCALE GENOMIC DNA]</scope>
    <source>
        <strain evidence="3">CBS 10435</strain>
    </source>
</reference>